<dbReference type="Proteomes" id="UP001153076">
    <property type="component" value="Unassembled WGS sequence"/>
</dbReference>
<comment type="caution">
    <text evidence="1">The sequence shown here is derived from an EMBL/GenBank/DDBJ whole genome shotgun (WGS) entry which is preliminary data.</text>
</comment>
<proteinExistence type="predicted"/>
<dbReference type="AlphaFoldDB" id="A0A9Q1K1P3"/>
<dbReference type="OrthoDB" id="1001981at2759"/>
<reference evidence="1" key="1">
    <citation type="submission" date="2022-04" db="EMBL/GenBank/DDBJ databases">
        <title>Carnegiea gigantea Genome sequencing and assembly v2.</title>
        <authorList>
            <person name="Copetti D."/>
            <person name="Sanderson M.J."/>
            <person name="Burquez A."/>
            <person name="Wojciechowski M.F."/>
        </authorList>
    </citation>
    <scope>NUCLEOTIDE SEQUENCE</scope>
    <source>
        <strain evidence="1">SGP5-SGP5p</strain>
        <tissue evidence="1">Aerial part</tissue>
    </source>
</reference>
<accession>A0A9Q1K1P3</accession>
<dbReference type="PANTHER" id="PTHR34835">
    <property type="entry name" value="OS07G0283600 PROTEIN-RELATED"/>
    <property type="match status" value="1"/>
</dbReference>
<sequence>MAVSLVRNFDTCSCSLPLANSSMRVTECDVHVTKPLNHWKQQWPECHNIPICGELIDMIKGQMDRGENFRRNFVIFMVSRYLRGKKSGELCYLDRVVFKLRSAPCQLPTIRRWINNEIRDRESVTEFGKGYLEDTMGAEDEGKAEDRIRISKVKVIDGWAEVVTELEELIPGARSPLKRVRKVATESVSDALIRDRPKRSKNRMLIDAIEKHFAGSRDKVHDFPEFAIPSLSLRVSQEEKELLLEGVVVPDSLAALVQVINSDVEDVVSLKQILGKFSKCLVESFDPYSASFELSDRQRFTVTAFDVHVMLGVPIGGREIMDITRSSTDEEYDKELNRTPEFILAKKEGGKSLKKNFIIYLVNCFFSRLKNCCCNNSILKYVKNVN</sequence>
<keyword evidence="2" id="KW-1185">Reference proteome</keyword>
<evidence type="ECO:0000313" key="2">
    <source>
        <dbReference type="Proteomes" id="UP001153076"/>
    </source>
</evidence>
<name>A0A9Q1K1P3_9CARY</name>
<evidence type="ECO:0000313" key="1">
    <source>
        <dbReference type="EMBL" id="KAJ8434777.1"/>
    </source>
</evidence>
<dbReference type="EMBL" id="JAKOGI010000451">
    <property type="protein sequence ID" value="KAJ8434777.1"/>
    <property type="molecule type" value="Genomic_DNA"/>
</dbReference>
<protein>
    <submittedName>
        <fullName evidence="1">Uncharacterized protein</fullName>
    </submittedName>
</protein>
<gene>
    <name evidence="1" type="ORF">Cgig2_003105</name>
</gene>
<organism evidence="1 2">
    <name type="scientific">Carnegiea gigantea</name>
    <dbReference type="NCBI Taxonomy" id="171969"/>
    <lineage>
        <taxon>Eukaryota</taxon>
        <taxon>Viridiplantae</taxon>
        <taxon>Streptophyta</taxon>
        <taxon>Embryophyta</taxon>
        <taxon>Tracheophyta</taxon>
        <taxon>Spermatophyta</taxon>
        <taxon>Magnoliopsida</taxon>
        <taxon>eudicotyledons</taxon>
        <taxon>Gunneridae</taxon>
        <taxon>Pentapetalae</taxon>
        <taxon>Caryophyllales</taxon>
        <taxon>Cactineae</taxon>
        <taxon>Cactaceae</taxon>
        <taxon>Cactoideae</taxon>
        <taxon>Echinocereeae</taxon>
        <taxon>Carnegiea</taxon>
    </lineage>
</organism>